<reference evidence="7 8" key="1">
    <citation type="submission" date="2023-11" db="EMBL/GenBank/DDBJ databases">
        <title>Halocaridina rubra genome assembly.</title>
        <authorList>
            <person name="Smith C."/>
        </authorList>
    </citation>
    <scope>NUCLEOTIDE SEQUENCE [LARGE SCALE GENOMIC DNA]</scope>
    <source>
        <strain evidence="7">EP-1</strain>
        <tissue evidence="7">Whole</tissue>
    </source>
</reference>
<feature type="compositionally biased region" description="Basic and acidic residues" evidence="6">
    <location>
        <begin position="1339"/>
        <end position="1350"/>
    </location>
</feature>
<feature type="compositionally biased region" description="Polar residues" evidence="6">
    <location>
        <begin position="1269"/>
        <end position="1294"/>
    </location>
</feature>
<protein>
    <submittedName>
        <fullName evidence="7">Uncharacterized protein</fullName>
    </submittedName>
</protein>
<dbReference type="GO" id="GO:0007165">
    <property type="term" value="P:signal transduction"/>
    <property type="evidence" value="ECO:0007669"/>
    <property type="project" value="InterPro"/>
</dbReference>
<feature type="region of interest" description="Disordered" evidence="6">
    <location>
        <begin position="526"/>
        <end position="550"/>
    </location>
</feature>
<feature type="region of interest" description="Disordered" evidence="6">
    <location>
        <begin position="1264"/>
        <end position="1353"/>
    </location>
</feature>
<feature type="coiled-coil region" evidence="5">
    <location>
        <begin position="1128"/>
        <end position="1155"/>
    </location>
</feature>
<evidence type="ECO:0000256" key="3">
    <source>
        <dbReference type="ARBA" id="ARBA00023054"/>
    </source>
</evidence>
<dbReference type="PANTHER" id="PTHR44981:SF2">
    <property type="entry name" value="PERICENTRIN-LIKE PROTEIN, ISOFORM F"/>
    <property type="match status" value="1"/>
</dbReference>
<keyword evidence="4" id="KW-0206">Cytoskeleton</keyword>
<evidence type="ECO:0000313" key="7">
    <source>
        <dbReference type="EMBL" id="KAK7066217.1"/>
    </source>
</evidence>
<sequence>MQLLVKTFNELEETVHFTLETLSNDIRQDLLQNEASDICAEDDLDWKVRGLTAKVEQLINARATLVDAANELVEELEEAVTHRMAPLKQEFEKLLKQKSLEEKDVQKEEKQGPDHDLSSSSAVKLETDLCRAFVEEFVEITSNICEEAQGQKLQILQSQKELIQKIFEDNEEKLTSLCQQKLQDLHRANSLSDAINVTMELVSTLEQKLSEEVSWVDQQYQELLRQYSHEQNLINTTNSHKMKDLEEGLTDLLKNSPVEAELAKLKAVHAAEVKKLQNQIALQDNDMLLAIDDVDLQLRSDLSRLRRTENSSLVLCPQLEDVTVQVTQLLHYFSVAESYTHKPQSPHPAQEVEDHLVTAQPESLIGRVLDLSFLSEDKSEYCDNQLSVFPEDNAVSVGLIGRNAQGDHCDELDIVSNSGSILDSTVMSEGLLEDVEKDEQVRSFLTKSYPQLMSILKGRWDHVVVENLEREVQELTISLQASAGMLKIFMHSVCREPQNLQSLSVQVPAKRDASPDSSFVTLEPENITNATEDSQVHAEDTGDVSKQVSQAKPIGAEPAQSVLLESNLLMEISSILSQDESFLNLTNLRIHDLDNREKLKLALKEFCQMAENAGALQVEIHHLNGLISGLNEEISTLQDENNRLEHYSRNLAAELQATKDQLTEVEMESEEKKKSSTSSYIYAAKMEATKDIKERVRSALSAKNKSAMDHEELVSRNGHLERLLETVVQDYDKKIEALKLEIQDLSQQLEVADRQLRSSRQFLDEQASEREKEVEDLLREKDKLANQLREKDIILSQQSHTVKEVENLERELREVTHECKDTLKRKKELEVEQKASFDKIQDLRVIISNLEVELDAKRIHEGEQQDCIDELTLLLEQLRQQHKDLSAKIGYGDEPNGEQKAADVGDSASHITENDVVNSQHQCQGKGREDPLSVELNEMNEDEQLFSRHKLVIEEYVNRITLLLLGISVCQSSEDLAARHQLDRSSPYPSENSQAVSPGALGQTLEEKLASLECTTEAAVKRVHDMRLTEKNLRQTVEEVMGERNLLQNRLDKHLLEVATLEARLDEVRRADHPEAAYMRQKLTSLQEELENSRIALIKQGQKNEELKLVLQDTKTLLSSRELELDRLKCVSGNLDKLEEDITRLLADSKAKDELIESLQRDNKQCHDEARKFPLALAHSLIDEKNAEIDDYIRKLGDLNSEIKRIVEQIHKHGMTEEIMKELYRIIGVERASVNTLDESEVMRKDGSTPESLEATSVMSIFSIHRGKSSPTTVNESLETDSQTEAGTLLSIQSDKGPDLEKISSSPIYVSQASQTEDGSLEKGSSSVEHSIADNTETSDEKTEERKENLTNEDYECLTSASEEFSLLKMEIELLKSEIQNMNNYQGKEFYTYIPSL</sequence>
<feature type="coiled-coil region" evidence="5">
    <location>
        <begin position="1030"/>
        <end position="1071"/>
    </location>
</feature>
<dbReference type="GO" id="GO:0005813">
    <property type="term" value="C:centrosome"/>
    <property type="evidence" value="ECO:0007669"/>
    <property type="project" value="UniProtKB-SubCell"/>
</dbReference>
<evidence type="ECO:0000256" key="5">
    <source>
        <dbReference type="SAM" id="Coils"/>
    </source>
</evidence>
<keyword evidence="2" id="KW-0963">Cytoplasm</keyword>
<keyword evidence="8" id="KW-1185">Reference proteome</keyword>
<evidence type="ECO:0000256" key="4">
    <source>
        <dbReference type="ARBA" id="ARBA00023212"/>
    </source>
</evidence>
<evidence type="ECO:0000256" key="2">
    <source>
        <dbReference type="ARBA" id="ARBA00022490"/>
    </source>
</evidence>
<gene>
    <name evidence="7" type="ORF">SK128_023063</name>
</gene>
<dbReference type="GO" id="GO:0060090">
    <property type="term" value="F:molecular adaptor activity"/>
    <property type="evidence" value="ECO:0007669"/>
    <property type="project" value="InterPro"/>
</dbReference>
<feature type="compositionally biased region" description="Polar residues" evidence="6">
    <location>
        <begin position="1303"/>
        <end position="1336"/>
    </location>
</feature>
<keyword evidence="3 5" id="KW-0175">Coiled coil</keyword>
<dbReference type="Proteomes" id="UP001381693">
    <property type="component" value="Unassembled WGS sequence"/>
</dbReference>
<proteinExistence type="predicted"/>
<evidence type="ECO:0000256" key="1">
    <source>
        <dbReference type="ARBA" id="ARBA00004300"/>
    </source>
</evidence>
<comment type="caution">
    <text evidence="7">The sequence shown here is derived from an EMBL/GenBank/DDBJ whole genome shotgun (WGS) entry which is preliminary data.</text>
</comment>
<comment type="subcellular location">
    <subcellularLocation>
        <location evidence="1">Cytoplasm</location>
        <location evidence="1">Cytoskeleton</location>
        <location evidence="1">Microtubule organizing center</location>
        <location evidence="1">Centrosome</location>
    </subcellularLocation>
</comment>
<feature type="coiled-coil region" evidence="5">
    <location>
        <begin position="728"/>
        <end position="832"/>
    </location>
</feature>
<dbReference type="EMBL" id="JAXCGZ010019328">
    <property type="protein sequence ID" value="KAK7066217.1"/>
    <property type="molecule type" value="Genomic_DNA"/>
</dbReference>
<evidence type="ECO:0000256" key="6">
    <source>
        <dbReference type="SAM" id="MobiDB-lite"/>
    </source>
</evidence>
<feature type="coiled-coil region" evidence="5">
    <location>
        <begin position="55"/>
        <end position="111"/>
    </location>
</feature>
<dbReference type="InterPro" id="IPR028745">
    <property type="entry name" value="AKAP9/Pericentrin"/>
</dbReference>
<accession>A0AAN9A1G1</accession>
<evidence type="ECO:0000313" key="8">
    <source>
        <dbReference type="Proteomes" id="UP001381693"/>
    </source>
</evidence>
<feature type="coiled-coil region" evidence="5">
    <location>
        <begin position="1182"/>
        <end position="1209"/>
    </location>
</feature>
<dbReference type="PANTHER" id="PTHR44981">
    <property type="entry name" value="PERICENTRIN-LIKE PROTEIN, ISOFORM F"/>
    <property type="match status" value="1"/>
</dbReference>
<name>A0AAN9A1G1_HALRR</name>
<organism evidence="7 8">
    <name type="scientific">Halocaridina rubra</name>
    <name type="common">Hawaiian red shrimp</name>
    <dbReference type="NCBI Taxonomy" id="373956"/>
    <lineage>
        <taxon>Eukaryota</taxon>
        <taxon>Metazoa</taxon>
        <taxon>Ecdysozoa</taxon>
        <taxon>Arthropoda</taxon>
        <taxon>Crustacea</taxon>
        <taxon>Multicrustacea</taxon>
        <taxon>Malacostraca</taxon>
        <taxon>Eumalacostraca</taxon>
        <taxon>Eucarida</taxon>
        <taxon>Decapoda</taxon>
        <taxon>Pleocyemata</taxon>
        <taxon>Caridea</taxon>
        <taxon>Atyoidea</taxon>
        <taxon>Atyidae</taxon>
        <taxon>Halocaridina</taxon>
    </lineage>
</organism>
<feature type="coiled-coil region" evidence="5">
    <location>
        <begin position="620"/>
        <end position="675"/>
    </location>
</feature>